<organism evidence="1 2">
    <name type="scientific">Ralstonia mojiangensis</name>
    <dbReference type="NCBI Taxonomy" id="2953895"/>
    <lineage>
        <taxon>Bacteria</taxon>
        <taxon>Pseudomonadati</taxon>
        <taxon>Pseudomonadota</taxon>
        <taxon>Betaproteobacteria</taxon>
        <taxon>Burkholderiales</taxon>
        <taxon>Burkholderiaceae</taxon>
        <taxon>Ralstonia</taxon>
    </lineage>
</organism>
<name>A0ABT2L986_9RALS</name>
<dbReference type="EMBL" id="JAOCQI010000002">
    <property type="protein sequence ID" value="MCT7311980.1"/>
    <property type="molecule type" value="Genomic_DNA"/>
</dbReference>
<evidence type="ECO:0000313" key="2">
    <source>
        <dbReference type="Proteomes" id="UP001164420"/>
    </source>
</evidence>
<dbReference type="Proteomes" id="UP001164420">
    <property type="component" value="Unassembled WGS sequence"/>
</dbReference>
<evidence type="ECO:0000313" key="1">
    <source>
        <dbReference type="EMBL" id="MCT7311980.1"/>
    </source>
</evidence>
<protein>
    <submittedName>
        <fullName evidence="1">Uncharacterized protein</fullName>
    </submittedName>
</protein>
<proteinExistence type="predicted"/>
<dbReference type="RefSeq" id="WP_252694120.1">
    <property type="nucleotide sequence ID" value="NZ_JAMXHU010000004.1"/>
</dbReference>
<accession>A0ABT2L986</accession>
<sequence>MKYDAAKARSFRARWNLFEAIWEIAVSLLGHIEPALGIEPDREYRRRTDQHAVRRTRCSLT</sequence>
<reference evidence="1 2" key="1">
    <citation type="journal article" date="2023" name="Front. Microbiol.">
        <title>Ralstonia chuxiongensis sp. nov., Ralstonia mojiangensis sp. nov., and Ralstonia soli sp. nov., isolated from tobacco fields, are three novel species in the family Burkholderiaceae.</title>
        <authorList>
            <person name="Lu C.H."/>
            <person name="Zhang Y.Y."/>
            <person name="Jiang N."/>
            <person name="Chen W."/>
            <person name="Shao X."/>
            <person name="Zhao Z.M."/>
            <person name="Lu W.L."/>
            <person name="Hu X."/>
            <person name="Xi Y.X."/>
            <person name="Zou S.Y."/>
            <person name="Wei Q.J."/>
            <person name="Lin Z.L."/>
            <person name="Gong L."/>
            <person name="Gai X.T."/>
            <person name="Zhang L.Q."/>
            <person name="Li J.Y."/>
            <person name="Jin Y."/>
            <person name="Xia Z.Y."/>
        </authorList>
    </citation>
    <scope>NUCLEOTIDE SEQUENCE [LARGE SCALE GENOMIC DNA]</scope>
    <source>
        <strain evidence="1 2">22TCJT01-1</strain>
    </source>
</reference>
<comment type="caution">
    <text evidence="1">The sequence shown here is derived from an EMBL/GenBank/DDBJ whole genome shotgun (WGS) entry which is preliminary data.</text>
</comment>
<keyword evidence="2" id="KW-1185">Reference proteome</keyword>
<gene>
    <name evidence="1" type="ORF">N5J06_13535</name>
</gene>